<evidence type="ECO:0000313" key="6">
    <source>
        <dbReference type="Proteomes" id="UP001597023"/>
    </source>
</evidence>
<feature type="domain" description="PPM-type phosphatase" evidence="4">
    <location>
        <begin position="645"/>
        <end position="854"/>
    </location>
</feature>
<dbReference type="InterPro" id="IPR052016">
    <property type="entry name" value="Bact_Sigma-Reg"/>
</dbReference>
<dbReference type="SUPFAM" id="SSF81606">
    <property type="entry name" value="PP2C-like"/>
    <property type="match status" value="1"/>
</dbReference>
<dbReference type="InterPro" id="IPR029016">
    <property type="entry name" value="GAF-like_dom_sf"/>
</dbReference>
<protein>
    <submittedName>
        <fullName evidence="5">SpoIIE family protein phosphatase</fullName>
    </submittedName>
</protein>
<keyword evidence="1" id="KW-0378">Hydrolase</keyword>
<dbReference type="InterPro" id="IPR005561">
    <property type="entry name" value="ANTAR"/>
</dbReference>
<reference evidence="6" key="1">
    <citation type="journal article" date="2019" name="Int. J. Syst. Evol. Microbiol.">
        <title>The Global Catalogue of Microorganisms (GCM) 10K type strain sequencing project: providing services to taxonomists for standard genome sequencing and annotation.</title>
        <authorList>
            <consortium name="The Broad Institute Genomics Platform"/>
            <consortium name="The Broad Institute Genome Sequencing Center for Infectious Disease"/>
            <person name="Wu L."/>
            <person name="Ma J."/>
        </authorList>
    </citation>
    <scope>NUCLEOTIDE SEQUENCE [LARGE SCALE GENOMIC DNA]</scope>
    <source>
        <strain evidence="6">CGMCC 4.7400</strain>
    </source>
</reference>
<dbReference type="PROSITE" id="PS51746">
    <property type="entry name" value="PPM_2"/>
    <property type="match status" value="1"/>
</dbReference>
<sequence length="859" mass="90509">MTSEPVVPPERGAAAEAAATSAVLERARGAVMALTGCSADAAFEELTQRAKAGGRTLIEECWRTLGGLPRHAPDATPRPPGTTPRSPGATPPPSTATPRPPAAAVPPDSLAISPDASRPRADGAPPAAPRSPADAISPDNTLQPSPDAISPDTSQPPADAISPDTSQPPADAVSPDASRSPADGVPGAADRAGVLARLGVALVAVRDWRELARCLWEHLGPPVGADAVMVYVPRPDGGLELAGHAGIDDALAARWRQVPPLRGLAPLDALRTGEPRWLAEAAVADERYPVIGDPPERWRSRAWLPVPTGPGGPGVAVGVLRERGEPFGPEERELLRAVVPLCAGRLRDLGPTGPRDALDAVAAAFDVLPGAVALLRPVGTAADDDYDVVAATPEAADALGRPGRPPTGLRLRECWPGAHDRLWPGLRRALETGEPYEAGPFVVGAGAAEPVTYAVRAERLGDGLIVTWPRVDPSDRQERRLADVQRLGNLGWANWNLVTHEALWSDQMRTVLGLAPDDDAPLPLTALPDLAVPEDRPLFTGAVRALVREGRPLDVPFRVRAGGAVRYLRAVAEATTDVHGTPVEVHGFVQDLTAQRSAELALVESERAILVQHGVLQAERALAGRLQHALLPLPRRQPVRLAGLRVEVAYLPAQSGLHVGGDWFSAIELPDGTALFVVGDVAGHGVDAVATMAQLRFTAKGMVSTGSSPTGALNRLNTLLLHSHDSHGTATLVLARYHPEGRRLVWAQAGHLPPLLKRGGEVRYLDRPAGMLLGASATPAFEEAECRLEPGDRLLLYTDGLVERPGECLDVGLKRLATATKERHSEVPGSLSPLLSAMLEGERRDDVCVLDIRVPDGAA</sequence>
<dbReference type="InterPro" id="IPR001932">
    <property type="entry name" value="PPM-type_phosphatase-like_dom"/>
</dbReference>
<dbReference type="Gene3D" id="3.30.450.40">
    <property type="match status" value="1"/>
</dbReference>
<feature type="region of interest" description="Disordered" evidence="2">
    <location>
        <begin position="67"/>
        <end position="186"/>
    </location>
</feature>
<dbReference type="Gene3D" id="3.30.450.20">
    <property type="entry name" value="PAS domain"/>
    <property type="match status" value="1"/>
</dbReference>
<proteinExistence type="predicted"/>
<name>A0ABW2WJ44_9ACTN</name>
<dbReference type="SMART" id="SM00331">
    <property type="entry name" value="PP2C_SIG"/>
    <property type="match status" value="1"/>
</dbReference>
<dbReference type="InterPro" id="IPR013656">
    <property type="entry name" value="PAS_4"/>
</dbReference>
<dbReference type="PANTHER" id="PTHR43156:SF2">
    <property type="entry name" value="STAGE II SPORULATION PROTEIN E"/>
    <property type="match status" value="1"/>
</dbReference>
<dbReference type="Proteomes" id="UP001597023">
    <property type="component" value="Unassembled WGS sequence"/>
</dbReference>
<dbReference type="PROSITE" id="PS50113">
    <property type="entry name" value="PAC"/>
    <property type="match status" value="1"/>
</dbReference>
<dbReference type="SUPFAM" id="SSF55781">
    <property type="entry name" value="GAF domain-like"/>
    <property type="match status" value="1"/>
</dbReference>
<dbReference type="SUPFAM" id="SSF55785">
    <property type="entry name" value="PYP-like sensor domain (PAS domain)"/>
    <property type="match status" value="1"/>
</dbReference>
<evidence type="ECO:0000259" key="4">
    <source>
        <dbReference type="PROSITE" id="PS51746"/>
    </source>
</evidence>
<dbReference type="Pfam" id="PF08448">
    <property type="entry name" value="PAS_4"/>
    <property type="match status" value="1"/>
</dbReference>
<comment type="caution">
    <text evidence="5">The sequence shown here is derived from an EMBL/GenBank/DDBJ whole genome shotgun (WGS) entry which is preliminary data.</text>
</comment>
<feature type="compositionally biased region" description="Pro residues" evidence="2">
    <location>
        <begin position="89"/>
        <end position="104"/>
    </location>
</feature>
<dbReference type="RefSeq" id="WP_381616550.1">
    <property type="nucleotide sequence ID" value="NZ_JBHTEB010000001.1"/>
</dbReference>
<dbReference type="InterPro" id="IPR013655">
    <property type="entry name" value="PAS_fold_3"/>
</dbReference>
<dbReference type="Gene3D" id="3.60.40.10">
    <property type="entry name" value="PPM-type phosphatase domain"/>
    <property type="match status" value="1"/>
</dbReference>
<organism evidence="5 6">
    <name type="scientific">Streptomyces flavalbus</name>
    <dbReference type="NCBI Taxonomy" id="2665155"/>
    <lineage>
        <taxon>Bacteria</taxon>
        <taxon>Bacillati</taxon>
        <taxon>Actinomycetota</taxon>
        <taxon>Actinomycetes</taxon>
        <taxon>Kitasatosporales</taxon>
        <taxon>Streptomycetaceae</taxon>
        <taxon>Streptomyces</taxon>
    </lineage>
</organism>
<dbReference type="InterPro" id="IPR003018">
    <property type="entry name" value="GAF"/>
</dbReference>
<gene>
    <name evidence="5" type="ORF">ACFQZ6_32530</name>
</gene>
<dbReference type="InterPro" id="IPR000700">
    <property type="entry name" value="PAS-assoc_C"/>
</dbReference>
<dbReference type="InterPro" id="IPR035965">
    <property type="entry name" value="PAS-like_dom_sf"/>
</dbReference>
<dbReference type="SMART" id="SM01012">
    <property type="entry name" value="ANTAR"/>
    <property type="match status" value="1"/>
</dbReference>
<dbReference type="PANTHER" id="PTHR43156">
    <property type="entry name" value="STAGE II SPORULATION PROTEIN E-RELATED"/>
    <property type="match status" value="1"/>
</dbReference>
<evidence type="ECO:0000313" key="5">
    <source>
        <dbReference type="EMBL" id="MFD0318859.1"/>
    </source>
</evidence>
<dbReference type="Pfam" id="PF01590">
    <property type="entry name" value="GAF"/>
    <property type="match status" value="1"/>
</dbReference>
<evidence type="ECO:0000256" key="2">
    <source>
        <dbReference type="SAM" id="MobiDB-lite"/>
    </source>
</evidence>
<dbReference type="Pfam" id="PF03861">
    <property type="entry name" value="ANTAR"/>
    <property type="match status" value="1"/>
</dbReference>
<evidence type="ECO:0000259" key="3">
    <source>
        <dbReference type="PROSITE" id="PS50113"/>
    </source>
</evidence>
<dbReference type="Pfam" id="PF08447">
    <property type="entry name" value="PAS_3"/>
    <property type="match status" value="1"/>
</dbReference>
<dbReference type="InterPro" id="IPR036457">
    <property type="entry name" value="PPM-type-like_dom_sf"/>
</dbReference>
<feature type="domain" description="PAC" evidence="3">
    <location>
        <begin position="551"/>
        <end position="604"/>
    </location>
</feature>
<keyword evidence="6" id="KW-1185">Reference proteome</keyword>
<dbReference type="EMBL" id="JBHTEB010000001">
    <property type="protein sequence ID" value="MFD0318859.1"/>
    <property type="molecule type" value="Genomic_DNA"/>
</dbReference>
<feature type="compositionally biased region" description="Low complexity" evidence="2">
    <location>
        <begin position="122"/>
        <end position="139"/>
    </location>
</feature>
<dbReference type="Pfam" id="PF07228">
    <property type="entry name" value="SpoIIE"/>
    <property type="match status" value="1"/>
</dbReference>
<accession>A0ABW2WJ44</accession>
<evidence type="ECO:0000256" key="1">
    <source>
        <dbReference type="ARBA" id="ARBA00022801"/>
    </source>
</evidence>